<organism evidence="1 2">
    <name type="scientific">Glycocaulis alkaliphilus</name>
    <dbReference type="NCBI Taxonomy" id="1434191"/>
    <lineage>
        <taxon>Bacteria</taxon>
        <taxon>Pseudomonadati</taxon>
        <taxon>Pseudomonadota</taxon>
        <taxon>Alphaproteobacteria</taxon>
        <taxon>Maricaulales</taxon>
        <taxon>Maricaulaceae</taxon>
        <taxon>Glycocaulis</taxon>
    </lineage>
</organism>
<dbReference type="SUPFAM" id="SSF51905">
    <property type="entry name" value="FAD/NAD(P)-binding domain"/>
    <property type="match status" value="1"/>
</dbReference>
<dbReference type="Proteomes" id="UP000286954">
    <property type="component" value="Chromosome"/>
</dbReference>
<accession>A0A3T0EBX3</accession>
<protein>
    <submittedName>
        <fullName evidence="1">FAD dependent oxidoreductase</fullName>
    </submittedName>
</protein>
<dbReference type="AlphaFoldDB" id="A0A3T0EBX3"/>
<evidence type="ECO:0000313" key="2">
    <source>
        <dbReference type="Proteomes" id="UP000286954"/>
    </source>
</evidence>
<gene>
    <name evidence="1" type="ORF">X907_2211</name>
</gene>
<sequence length="299" mass="32036">MLAPALTKITGLAPEELSPGVATLYGLSRLVMFTPERTRELKTDPVHDARLAFHSRDEGAPSDPSRVFRYPARGGIGLWAQRLEAIAREEGVTIRTGLAAEKVEPGTAGGARLTLTDGSLLDADRLVWSVPGALLLRAAGALPPGPPPRMTSGLALYHVVVDRAFATDLFYITNYDPAFASYRVTLYPNVQGRPMRDGQYHLTVEVILNAHHSEAPPSAQITDELARMGVLAPGTCVLAEAITHVRQGFPLPTPGLAAQQKAHGERLAELFPDTLVLGRGQAGAFFLRDALGEVVRALA</sequence>
<keyword evidence="2" id="KW-1185">Reference proteome</keyword>
<evidence type="ECO:0000313" key="1">
    <source>
        <dbReference type="EMBL" id="AZU04726.1"/>
    </source>
</evidence>
<dbReference type="InterPro" id="IPR036188">
    <property type="entry name" value="FAD/NAD-bd_sf"/>
</dbReference>
<reference evidence="1 2" key="1">
    <citation type="submission" date="2016-12" db="EMBL/GenBank/DDBJ databases">
        <title>The genome of dimorphic prosthecate Glycocaulis alkaliphilus 6b-8t, isolated from crude oil dictates its adaptability in petroleum environments.</title>
        <authorList>
            <person name="Wu X.-L."/>
            <person name="Geng S."/>
        </authorList>
    </citation>
    <scope>NUCLEOTIDE SEQUENCE [LARGE SCALE GENOMIC DNA]</scope>
    <source>
        <strain evidence="1 2">6B-8</strain>
    </source>
</reference>
<proteinExistence type="predicted"/>
<dbReference type="KEGG" id="gak:X907_2211"/>
<dbReference type="EMBL" id="CP018911">
    <property type="protein sequence ID" value="AZU04726.1"/>
    <property type="molecule type" value="Genomic_DNA"/>
</dbReference>
<name>A0A3T0EBX3_9PROT</name>
<dbReference type="Gene3D" id="3.50.50.60">
    <property type="entry name" value="FAD/NAD(P)-binding domain"/>
    <property type="match status" value="1"/>
</dbReference>